<feature type="region of interest" description="Disordered" evidence="1">
    <location>
        <begin position="484"/>
        <end position="508"/>
    </location>
</feature>
<dbReference type="InterPro" id="IPR011050">
    <property type="entry name" value="Pectin_lyase_fold/virulence"/>
</dbReference>
<evidence type="ECO:0000259" key="2">
    <source>
        <dbReference type="SMART" id="SM00912"/>
    </source>
</evidence>
<dbReference type="Proteomes" id="UP000065504">
    <property type="component" value="Unassembled WGS sequence"/>
</dbReference>
<feature type="compositionally biased region" description="Low complexity" evidence="1">
    <location>
        <begin position="497"/>
        <end position="506"/>
    </location>
</feature>
<feature type="compositionally biased region" description="Polar residues" evidence="1">
    <location>
        <begin position="2631"/>
        <end position="2646"/>
    </location>
</feature>
<dbReference type="InterPro" id="IPR010069">
    <property type="entry name" value="CdiA_FHA1_rpt"/>
</dbReference>
<dbReference type="CDD" id="cd20731">
    <property type="entry name" value="PoNe_FilH_TF-like"/>
    <property type="match status" value="1"/>
</dbReference>
<dbReference type="InterPro" id="IPR012334">
    <property type="entry name" value="Pectin_lyas_fold"/>
</dbReference>
<protein>
    <submittedName>
        <fullName evidence="3">Cell surface protein</fullName>
    </submittedName>
</protein>
<evidence type="ECO:0000256" key="1">
    <source>
        <dbReference type="SAM" id="MobiDB-lite"/>
    </source>
</evidence>
<feature type="region of interest" description="Disordered" evidence="1">
    <location>
        <begin position="1583"/>
        <end position="1607"/>
    </location>
</feature>
<feature type="region of interest" description="Disordered" evidence="1">
    <location>
        <begin position="2591"/>
        <end position="2612"/>
    </location>
</feature>
<dbReference type="Pfam" id="PF05860">
    <property type="entry name" value="TPS"/>
    <property type="match status" value="1"/>
</dbReference>
<evidence type="ECO:0000313" key="4">
    <source>
        <dbReference type="Proteomes" id="UP000065504"/>
    </source>
</evidence>
<dbReference type="NCBIfam" id="TIGR01731">
    <property type="entry name" value="fil_hemag_20aa"/>
    <property type="match status" value="24"/>
</dbReference>
<dbReference type="InterPro" id="IPR024973">
    <property type="entry name" value="ESPR"/>
</dbReference>
<comment type="caution">
    <text evidence="3">The sequence shown here is derived from an EMBL/GenBank/DDBJ whole genome shotgun (WGS) entry which is preliminary data.</text>
</comment>
<dbReference type="Pfam" id="PF13018">
    <property type="entry name" value="ESPR"/>
    <property type="match status" value="1"/>
</dbReference>
<dbReference type="SUPFAM" id="SSF51126">
    <property type="entry name" value="Pectin lyase-like"/>
    <property type="match status" value="1"/>
</dbReference>
<organism evidence="3 4">
    <name type="scientific">Burkholderia ubonensis</name>
    <dbReference type="NCBI Taxonomy" id="101571"/>
    <lineage>
        <taxon>Bacteria</taxon>
        <taxon>Pseudomonadati</taxon>
        <taxon>Pseudomonadota</taxon>
        <taxon>Betaproteobacteria</taxon>
        <taxon>Burkholderiales</taxon>
        <taxon>Burkholderiaceae</taxon>
        <taxon>Burkholderia</taxon>
        <taxon>Burkholderia cepacia complex</taxon>
    </lineage>
</organism>
<dbReference type="RefSeq" id="WP_060231022.1">
    <property type="nucleotide sequence ID" value="NZ_LPLU01000001.1"/>
</dbReference>
<dbReference type="GO" id="GO:0003824">
    <property type="term" value="F:catalytic activity"/>
    <property type="evidence" value="ECO:0007669"/>
    <property type="project" value="UniProtKB-ARBA"/>
</dbReference>
<dbReference type="InterPro" id="IPR008638">
    <property type="entry name" value="FhaB/CdiA-like_TPS"/>
</dbReference>
<sequence>MNKNHYRLVFSRLHGMLVAVEETASAAGKASAGETQRAVDRSGVHGVAQFALRHAAFGALIAAGAMPMWAQAQIVGAGPNAPSVIQTPNGLPQVNINKPGGAGVSLNTYNQFDVQKNGAILNNSPTIVNTQQAGYINGNPNLSAGQAARIIVNQVNSTAASQIKGYVEIAGSRAEIVLANPAGIVVDGGGFINTSRAVLTTGVPQFGADGSLTGYNVSRGLITVQGAGLNASNVDQVDLIARAVQANAAIYAKNLNVIAGAQQVNHDTLAATPIQGDGVAPAVAIDVAQLGGMYANRVFLVGNSAGVGVANAGTIAAQAGDLTLQSDGRLVLTGKTTASGNLALSAAGGIQNSGTTYAQQSLLASTGADVTNSGTLAAQQNTTVNAGSVNSTGRLGAGVNNDGSVARSGDLNLTASGQLTATGQNVAGGNASLTGGSVNLAGSQTAANGNLSLNATAGDVNLSNATTSAQGAIRANASGTVINDHGSLSSGGGTTLTGGNLSNQGGKVSSQRALSVNVAGQIANQSGELVSESTADLRGGAIANNQGTIQSAAGMTVAGASLDNTAGRVTSLNGDGLSVTTSGQLTNAAGATANGAQGGVIGGNGDVTVRGGNVANHGTITSNTNLRVAGQSIDNGSGTLKAAQNVAVDAGAHLTNNGGSIVGNTATVGATTLDNSAGAVQAAQVSLNATDLVNHGGTITQTGTGQMTVNVSRTLDNSSGGTLQTNSTDLTLAPAALVNDGGTITHAGNGTLTLGSGSGLVSNVSGSIASNGRVVAQAGALNNTAGSINAQNGLAATIGGTLTNANGKLLSNTDLSVTSGVLANDGGQIDASTNATIHTGSMTNQGGSIVAPNLSVTADATLDNSGGKLETNQLTLAAANLTNHGGTITQYGASAMGLNVSGTLDNSAAGVVQTNSTDLTLKPAELNNAGGTITHAGTGTLTIAPGNGASALNNAGGTIVTKGQAVVDASSWDNSNGILAAQGGVTATVAGDVNNAQGLVRAGASLSLTNGGALVNQAGHVQAGQTTAGDTSTLAVHSGSINNADGAITDLGMGAMTVQGGSQIMNSRAGNVSGMGAITGNGDVTISATSISNTQGGELSGASLHVQAAALDNSGGKIGSVANSSGNVDVTASAAITNTNGQISSTHDLTITAPTLQGGGAYSAAHDVRVNLQGDYTTTPDTQFNVGNDLTFALPGTFTNNAGFQTINGLNINAANIVNSGALSAGGLLHTQSSNLSNTGSLVGGSVSLNATGTVSNVGPTALIGASDSNGKLEILAHDIENRDDATATDSMPTTAIFGMGKVVLAGGKDASGNYTNAALVNNSSALIQSGSDMELHADKVTSTRRVMSTTGSTSNVDPAVLAQYGISLSGCAAYFAGNCTGQTSYGIRSDNLTPDMRDVLLKQPGGMYIEPPHGGQWNSSYQYTTYTGTAVANMVTALSPAAQIVSGGKIDASSTGTLQNYWSSITAVGNLTMPQHYDSDGWAATGQQAPTVTVTYSGQYHYNNYDNSEHNWQLPFGDATFVTGHPGGYTQVAPADVKQYKLPGYDSTLGSNGTISGTGVSINNTAGNASLPSLGLLPGQSVPGLTPTNLSGNASGAKSGASSVHGGPPAPVNPIIASATALNVLNNLTIPQGGLFKPTTAPNANYVIETNPAFTNQKNFISSDYFFGQLGVDLTHIPKRLGDGFYEQQLVRNQVTGLTGKAVLGPYADLQTMYQSLMTAGADLSKSLDLPMGASLSAEQVSTLTSNVIMMETRVVDGQSVLVPVVYLAKASQQNVNGPLITATDIDLKDAQNFTNSGTVKADNTLAIQGKQIDNAFGALQSGGLMSLKTENNIDLTSASVKAGSLQLDAGKDLILDKATKTNTRVSRDGATSVVTTLGPTAKLDVAGDASIVTGGNFQQNAGNLSVGGNLGMNVGGNWDLGAVQTGEQKIVQRANGVSNTDINKVTGSSVTVGGQSSIGVGGDLTAKGAQIDLGQGGTIAAKGNVTLGAASATSTVNSNSSGSDSHGSYAETLHTSDQALTGTTLKGGDTVTLASGKDLTISGSTVSLDKGNANLMASGDVNIGTATETHELNSHETHSHSNVVSGVKVASGVDQTATYSQGSTVSADGVNIVSNRDINVTGSNVVGTNDVTLQAKRDVNITTSQDTTQSSSYYEKKESGLLTNGGLSVTVGSRSAAQQDQSSSLTNKGSVIGSSQGNVTIQAGKDATITGSTVVAGQDVGITAQNVTVNAAYDTYKDAQSQQFSQSGLSVGLGGGLVGLGQSMASAVRQGQQSGDSRLAAVQAVAAAEQAYQNRGGIKDATNALSNGNVSEAAKGVQVQLSIGSSHSSSNATTSISEAKGSSIIGNGNVSITATGTPDANGNAQAGTGNIAMTGASVLGKNVALDANNAITLQSAQSTEQSTSSNSSTGWNAGVAIGVGKNTGISVFANGSNAHGQGNGDSVTQTNTTVAAGNTLTMTSGGDTTLSGARVSGDKVKVDVGGDLTMTSLQDTSNYSSNQHNTGVSGSFTFGYGGGVDASIGHTSIDANYASVNQQTGIVAGKEGFDVNVAGRTQLNGAQIASAAPADSNTLTTGSLGFTDIENKMSYSGSSEGFSTSGGPSFAQTGDSASGVTHAAVSPAKIVVKSDEQSGTDSTAGLSRDTANASQTVENTFNLQKVQNNMAFAQAFGKVATFAVAEAATQLENSSPQMKALFGEGGAGRDALHAAVAAIGAALSGGNIGGAVAGSLAGDVLQSLAQPIIDQTVSQLPLSAQAAARNALNEIVATAGGAAAGALAGGGSSGALAGAGSAINNELYNRQLHVEEVRVVEQLAKEKAQAVCRGDSSCVAKATTYWTDMLERAAKGMVDDTANKENMAYLQTLIQTANDPTSEGAMGGLSSYLANLQTAEEMLSQYMGKPILVRGAPIISDGSAQTYFSATPAQRSDQYLNSVLGSLPGSIVPGASERDQNRVNSFATQNGSVKPDYTIEETVIGGILTNKIASTATRVGESLDVWLAGPVNPTNKGFISTGKVTMEGMPVKLNSAEQGVLSQLDQLPSKDLQGQAREYVSNNYFVRNGFAPLDGKCGANCFDGVYVKGDTVYVNEVKPLNESGSISLNPENPATRLPTQQTDEWVKNSFQTLKKSKNPDLVKTGSIVEKAFEEGKLVKLVSGVDSNRMVIVKIPRDLK</sequence>
<proteinExistence type="predicted"/>
<reference evidence="3 4" key="1">
    <citation type="submission" date="2015-11" db="EMBL/GenBank/DDBJ databases">
        <title>Expanding the genomic diversity of Burkholderia species for the development of highly accurate diagnostics.</title>
        <authorList>
            <person name="Sahl J."/>
            <person name="Keim P."/>
            <person name="Wagner D."/>
        </authorList>
    </citation>
    <scope>NUCLEOTIDE SEQUENCE [LARGE SCALE GENOMIC DNA]</scope>
    <source>
        <strain evidence="3 4">MSMB782WGS</strain>
    </source>
</reference>
<dbReference type="InterPro" id="IPR025157">
    <property type="entry name" value="Hemagglutinin_rpt"/>
</dbReference>
<dbReference type="EMBL" id="LPLU01000001">
    <property type="protein sequence ID" value="KWK87360.1"/>
    <property type="molecule type" value="Genomic_DNA"/>
</dbReference>
<dbReference type="Gene3D" id="2.160.20.10">
    <property type="entry name" value="Single-stranded right-handed beta-helix, Pectin lyase-like"/>
    <property type="match status" value="1"/>
</dbReference>
<accession>A0A108D672</accession>
<feature type="domain" description="Filamentous haemagglutinin FhaB/tRNA nuclease CdiA-like TPS" evidence="2">
    <location>
        <begin position="88"/>
        <end position="209"/>
    </location>
</feature>
<dbReference type="NCBIfam" id="TIGR01901">
    <property type="entry name" value="adhes_NPXG"/>
    <property type="match status" value="1"/>
</dbReference>
<evidence type="ECO:0000313" key="3">
    <source>
        <dbReference type="EMBL" id="KWK87360.1"/>
    </source>
</evidence>
<dbReference type="Pfam" id="PF13332">
    <property type="entry name" value="Fil_haemagg_2"/>
    <property type="match status" value="4"/>
</dbReference>
<feature type="region of interest" description="Disordered" evidence="1">
    <location>
        <begin position="2625"/>
        <end position="2646"/>
    </location>
</feature>
<name>A0A108D672_9BURK</name>
<dbReference type="SMART" id="SM00912">
    <property type="entry name" value="Haemagg_act"/>
    <property type="match status" value="1"/>
</dbReference>
<gene>
    <name evidence="3" type="ORF">WM16_02075</name>
</gene>
<feature type="compositionally biased region" description="Low complexity" evidence="1">
    <location>
        <begin position="2591"/>
        <end position="2603"/>
    </location>
</feature>